<evidence type="ECO:0000313" key="3">
    <source>
        <dbReference type="Proteomes" id="UP000251314"/>
    </source>
</evidence>
<sequence length="148" mass="16801">MTEEERDAERVLNTASHSKRMEELTAEESQAERQRDTVIRAEQKDAMTEAAHQQAMDTNAEAQRARRDTMTDTERQQQNEAERLGTRSRQYMKRALRTTKTSTHQACEVVATTLCVTQTIAARLSAPVRTARRWSSPMKPLLAAAILV</sequence>
<organism evidence="2 3">
    <name type="scientific">Phytophthora cactorum</name>
    <dbReference type="NCBI Taxonomy" id="29920"/>
    <lineage>
        <taxon>Eukaryota</taxon>
        <taxon>Sar</taxon>
        <taxon>Stramenopiles</taxon>
        <taxon>Oomycota</taxon>
        <taxon>Peronosporomycetes</taxon>
        <taxon>Peronosporales</taxon>
        <taxon>Peronosporaceae</taxon>
        <taxon>Phytophthora</taxon>
    </lineage>
</organism>
<dbReference type="VEuPathDB" id="FungiDB:PC110_g19699"/>
<feature type="compositionally biased region" description="Basic and acidic residues" evidence="1">
    <location>
        <begin position="63"/>
        <end position="85"/>
    </location>
</feature>
<proteinExistence type="predicted"/>
<keyword evidence="3" id="KW-1185">Reference proteome</keyword>
<dbReference type="Proteomes" id="UP000251314">
    <property type="component" value="Unassembled WGS sequence"/>
</dbReference>
<accession>A0A329RGW9</accession>
<comment type="caution">
    <text evidence="2">The sequence shown here is derived from an EMBL/GenBank/DDBJ whole genome shotgun (WGS) entry which is preliminary data.</text>
</comment>
<gene>
    <name evidence="2" type="ORF">PC110_g19699</name>
</gene>
<feature type="compositionally biased region" description="Basic and acidic residues" evidence="1">
    <location>
        <begin position="30"/>
        <end position="47"/>
    </location>
</feature>
<feature type="region of interest" description="Disordered" evidence="1">
    <location>
        <begin position="1"/>
        <end position="89"/>
    </location>
</feature>
<dbReference type="EMBL" id="MJFZ01000975">
    <property type="protein sequence ID" value="RAW23867.1"/>
    <property type="molecule type" value="Genomic_DNA"/>
</dbReference>
<dbReference type="OrthoDB" id="10501950at2759"/>
<evidence type="ECO:0000313" key="2">
    <source>
        <dbReference type="EMBL" id="RAW23867.1"/>
    </source>
</evidence>
<name>A0A329RGW9_9STRA</name>
<protein>
    <submittedName>
        <fullName evidence="2">Uncharacterized protein</fullName>
    </submittedName>
</protein>
<reference evidence="2 3" key="1">
    <citation type="submission" date="2018-01" db="EMBL/GenBank/DDBJ databases">
        <title>Draft genome of the strawberry crown rot pathogen Phytophthora cactorum.</title>
        <authorList>
            <person name="Armitage A.D."/>
            <person name="Lysoe E."/>
            <person name="Nellist C.F."/>
            <person name="Harrison R.J."/>
            <person name="Brurberg M.B."/>
        </authorList>
    </citation>
    <scope>NUCLEOTIDE SEQUENCE [LARGE SCALE GENOMIC DNA]</scope>
    <source>
        <strain evidence="2 3">10300</strain>
    </source>
</reference>
<evidence type="ECO:0000256" key="1">
    <source>
        <dbReference type="SAM" id="MobiDB-lite"/>
    </source>
</evidence>
<dbReference type="AlphaFoldDB" id="A0A329RGW9"/>